<evidence type="ECO:0000256" key="6">
    <source>
        <dbReference type="ARBA" id="ARBA00023136"/>
    </source>
</evidence>
<feature type="transmembrane region" description="Helical" evidence="8">
    <location>
        <begin position="140"/>
        <end position="164"/>
    </location>
</feature>
<feature type="transmembrane region" description="Helical" evidence="8">
    <location>
        <begin position="256"/>
        <end position="274"/>
    </location>
</feature>
<evidence type="ECO:0000313" key="11">
    <source>
        <dbReference type="Proteomes" id="UP000478148"/>
    </source>
</evidence>
<name>A0A6M1KVR8_9ACTN</name>
<comment type="similarity">
    <text evidence="2">Belongs to the acyltransferase 3 family.</text>
</comment>
<organism evidence="10 11">
    <name type="scientific">Verrucosispora sioxanthis</name>
    <dbReference type="NCBI Taxonomy" id="2499994"/>
    <lineage>
        <taxon>Bacteria</taxon>
        <taxon>Bacillati</taxon>
        <taxon>Actinomycetota</taxon>
        <taxon>Actinomycetes</taxon>
        <taxon>Micromonosporales</taxon>
        <taxon>Micromonosporaceae</taxon>
        <taxon>Micromonospora</taxon>
    </lineage>
</organism>
<proteinExistence type="inferred from homology"/>
<dbReference type="GO" id="GO:0009246">
    <property type="term" value="P:enterobacterial common antigen biosynthetic process"/>
    <property type="evidence" value="ECO:0007669"/>
    <property type="project" value="TreeGrafter"/>
</dbReference>
<evidence type="ECO:0000259" key="9">
    <source>
        <dbReference type="Pfam" id="PF01757"/>
    </source>
</evidence>
<keyword evidence="3" id="KW-1003">Cell membrane</keyword>
<dbReference type="GO" id="GO:0016413">
    <property type="term" value="F:O-acetyltransferase activity"/>
    <property type="evidence" value="ECO:0007669"/>
    <property type="project" value="TreeGrafter"/>
</dbReference>
<dbReference type="RefSeq" id="WP_164446027.1">
    <property type="nucleotide sequence ID" value="NZ_SAIY01000002.1"/>
</dbReference>
<feature type="transmembrane region" description="Helical" evidence="8">
    <location>
        <begin position="176"/>
        <end position="195"/>
    </location>
</feature>
<keyword evidence="6 8" id="KW-0472">Membrane</keyword>
<dbReference type="PANTHER" id="PTHR40074:SF4">
    <property type="entry name" value="INNER MEMBRANE PROTEIN YCFT"/>
    <property type="match status" value="1"/>
</dbReference>
<comment type="caution">
    <text evidence="10">The sequence shown here is derived from an EMBL/GenBank/DDBJ whole genome shotgun (WGS) entry which is preliminary data.</text>
</comment>
<dbReference type="Proteomes" id="UP000478148">
    <property type="component" value="Unassembled WGS sequence"/>
</dbReference>
<evidence type="ECO:0000256" key="8">
    <source>
        <dbReference type="SAM" id="Phobius"/>
    </source>
</evidence>
<dbReference type="Pfam" id="PF01757">
    <property type="entry name" value="Acyl_transf_3"/>
    <property type="match status" value="1"/>
</dbReference>
<feature type="domain" description="Acyltransferase 3" evidence="9">
    <location>
        <begin position="31"/>
        <end position="340"/>
    </location>
</feature>
<feature type="transmembrane region" description="Helical" evidence="8">
    <location>
        <begin position="108"/>
        <end position="128"/>
    </location>
</feature>
<evidence type="ECO:0000256" key="1">
    <source>
        <dbReference type="ARBA" id="ARBA00004651"/>
    </source>
</evidence>
<keyword evidence="11" id="KW-1185">Reference proteome</keyword>
<dbReference type="PANTHER" id="PTHR40074">
    <property type="entry name" value="O-ACETYLTRANSFERASE WECH"/>
    <property type="match status" value="1"/>
</dbReference>
<evidence type="ECO:0000256" key="5">
    <source>
        <dbReference type="ARBA" id="ARBA00022989"/>
    </source>
</evidence>
<dbReference type="AlphaFoldDB" id="A0A6M1KVR8"/>
<evidence type="ECO:0000256" key="7">
    <source>
        <dbReference type="SAM" id="MobiDB-lite"/>
    </source>
</evidence>
<evidence type="ECO:0000256" key="4">
    <source>
        <dbReference type="ARBA" id="ARBA00022692"/>
    </source>
</evidence>
<dbReference type="EMBL" id="SAIY01000002">
    <property type="protein sequence ID" value="NGM12119.1"/>
    <property type="molecule type" value="Genomic_DNA"/>
</dbReference>
<reference evidence="10 11" key="1">
    <citation type="submission" date="2020-02" db="EMBL/GenBank/DDBJ databases">
        <title>Draft Genome Sequence of Verrucosispora sp. Strain CWR15, Isolated from Gulf of Mexico Sponge.</title>
        <authorList>
            <person name="Kennedy S.J."/>
            <person name="Cella E."/>
            <person name="Azarian T."/>
            <person name="Baker B.J."/>
            <person name="Shaw L.N."/>
        </authorList>
    </citation>
    <scope>NUCLEOTIDE SEQUENCE [LARGE SCALE GENOMIC DNA]</scope>
    <source>
        <strain evidence="10 11">CWR15</strain>
    </source>
</reference>
<protein>
    <submittedName>
        <fullName evidence="10">Acyltransferase</fullName>
    </submittedName>
</protein>
<feature type="transmembrane region" description="Helical" evidence="8">
    <location>
        <begin position="30"/>
        <end position="50"/>
    </location>
</feature>
<keyword evidence="10" id="KW-0012">Acyltransferase</keyword>
<keyword evidence="5 8" id="KW-1133">Transmembrane helix</keyword>
<feature type="region of interest" description="Disordered" evidence="7">
    <location>
        <begin position="364"/>
        <end position="400"/>
    </location>
</feature>
<keyword evidence="4 8" id="KW-0812">Transmembrane</keyword>
<evidence type="ECO:0000256" key="3">
    <source>
        <dbReference type="ARBA" id="ARBA00022475"/>
    </source>
</evidence>
<feature type="transmembrane region" description="Helical" evidence="8">
    <location>
        <begin position="201"/>
        <end position="220"/>
    </location>
</feature>
<dbReference type="GO" id="GO:0005886">
    <property type="term" value="C:plasma membrane"/>
    <property type="evidence" value="ECO:0007669"/>
    <property type="project" value="UniProtKB-SubCell"/>
</dbReference>
<comment type="subcellular location">
    <subcellularLocation>
        <location evidence="1">Cell membrane</location>
        <topology evidence="1">Multi-pass membrane protein</topology>
    </subcellularLocation>
</comment>
<accession>A0A6M1KVR8</accession>
<evidence type="ECO:0000256" key="2">
    <source>
        <dbReference type="ARBA" id="ARBA00007400"/>
    </source>
</evidence>
<feature type="transmembrane region" description="Helical" evidence="8">
    <location>
        <begin position="294"/>
        <end position="312"/>
    </location>
</feature>
<feature type="compositionally biased region" description="Low complexity" evidence="7">
    <location>
        <begin position="381"/>
        <end position="392"/>
    </location>
</feature>
<gene>
    <name evidence="10" type="ORF">ENC19_05220</name>
</gene>
<feature type="transmembrane region" description="Helical" evidence="8">
    <location>
        <begin position="324"/>
        <end position="345"/>
    </location>
</feature>
<keyword evidence="10" id="KW-0808">Transferase</keyword>
<evidence type="ECO:0000313" key="10">
    <source>
        <dbReference type="EMBL" id="NGM12119.1"/>
    </source>
</evidence>
<feature type="compositionally biased region" description="Pro residues" evidence="7">
    <location>
        <begin position="368"/>
        <end position="380"/>
    </location>
</feature>
<dbReference type="InterPro" id="IPR002656">
    <property type="entry name" value="Acyl_transf_3_dom"/>
</dbReference>
<feature type="transmembrane region" description="Helical" evidence="8">
    <location>
        <begin position="232"/>
        <end position="250"/>
    </location>
</feature>
<sequence>MTTRERTVVETALDRPAPGGTMPTSAGTRLAWADVAKGGCILLVLLWHVIVKDYLQIDWRLDVPVPGAWGTLGELLLPMRMPLFFTISGLFAASAVQRPWRSVARPRVARFLYLYGAWLMIHTAVLALAPDFPTDRANDLGALVAQLTVTPSNLWYLYALALYFVLAKALRRVRPAVLLAAAGTLSAVASAGLVDTPGNRAGLYQNLVFFLAGLHLRGYVLRWADAVTGRRALLAAGAYAVGLAAVAATGTARLPGVAPLVSVLAVLLGIAVAVRLARKPAVGEPLAALGRQTLPIYVLHMPVLALLHRLIAEPIAALDEPARFALALGFPLSVTVAVLALSLGLHRLLLAIRATWLFDLPARRPTRRPPVPPATEPPGPSASGPSASGPVAPLVPTASQ</sequence>
<feature type="transmembrane region" description="Helical" evidence="8">
    <location>
        <begin position="79"/>
        <end position="96"/>
    </location>
</feature>